<dbReference type="AlphaFoldDB" id="A0A3E2N6K5"/>
<proteinExistence type="predicted"/>
<feature type="domain" description="Actin-like protein N-terminal" evidence="1">
    <location>
        <begin position="48"/>
        <end position="149"/>
    </location>
</feature>
<dbReference type="CDD" id="cd10227">
    <property type="entry name" value="ASKHA_NBD_ParM-like"/>
    <property type="match status" value="1"/>
</dbReference>
<evidence type="ECO:0000259" key="1">
    <source>
        <dbReference type="Pfam" id="PF17989"/>
    </source>
</evidence>
<dbReference type="InterPro" id="IPR049067">
    <property type="entry name" value="MreB-like_C"/>
</dbReference>
<dbReference type="InterPro" id="IPR040607">
    <property type="entry name" value="ALP_N"/>
</dbReference>
<sequence>MYETSNVGKYQPVVIGIDHGFSLIKTYHHIMSNGVTKTSGKPPVLENSLYYNGNYYVIGGSRMTVNEDKTENDNYFILTLAAIAKELKTRGIEKFAKVVLGVGVPFKRFGEEQGNLVDYLTRSGLIAFEFEGQEFTIVIQKVICYPQCFAAIADRISNMEGRYVVADIGSWTKDIVCIDNKRINVEQSVTISHSIITLFQSMNSAIYAKTGKRIPEDILQDFILEKEVILPFDVKAIIERQLREFAYKTEGQLNEYGFDIDYSNIIYVGGGATIMRRFAPDRTNVSYLEDVRLNARGYELLAKSQLNRS</sequence>
<dbReference type="OrthoDB" id="1883643at2"/>
<evidence type="ECO:0000313" key="3">
    <source>
        <dbReference type="EMBL" id="RFZ76574.1"/>
    </source>
</evidence>
<dbReference type="Proteomes" id="UP000260680">
    <property type="component" value="Unassembled WGS sequence"/>
</dbReference>
<dbReference type="EMBL" id="QOHO01000077">
    <property type="protein sequence ID" value="RFZ76574.1"/>
    <property type="molecule type" value="Genomic_DNA"/>
</dbReference>
<evidence type="ECO:0000259" key="2">
    <source>
        <dbReference type="Pfam" id="PF21522"/>
    </source>
</evidence>
<dbReference type="RefSeq" id="WP_117419244.1">
    <property type="nucleotide sequence ID" value="NZ_QOHO01000077.1"/>
</dbReference>
<gene>
    <name evidence="3" type="ORF">DS742_22705</name>
</gene>
<dbReference type="Pfam" id="PF17989">
    <property type="entry name" value="ALP_N"/>
    <property type="match status" value="1"/>
</dbReference>
<reference evidence="3 4" key="1">
    <citation type="submission" date="2018-07" db="EMBL/GenBank/DDBJ databases">
        <title>New species, Clostridium PI-S10-A1B.</title>
        <authorList>
            <person name="Krishna G."/>
            <person name="Summeta K."/>
            <person name="Shikha S."/>
            <person name="Prabhu P.B."/>
            <person name="Suresh K."/>
        </authorList>
    </citation>
    <scope>NUCLEOTIDE SEQUENCE [LARGE SCALE GENOMIC DNA]</scope>
    <source>
        <strain evidence="3 4">PI-S10-A1B</strain>
    </source>
</reference>
<feature type="domain" description="Actin homologue MreB-like C-terminal" evidence="2">
    <location>
        <begin position="165"/>
        <end position="276"/>
    </location>
</feature>
<comment type="caution">
    <text evidence="3">The sequence shown here is derived from an EMBL/GenBank/DDBJ whole genome shotgun (WGS) entry which is preliminary data.</text>
</comment>
<name>A0A3E2N6K5_9FIRM</name>
<evidence type="ECO:0000313" key="4">
    <source>
        <dbReference type="Proteomes" id="UP000260680"/>
    </source>
</evidence>
<dbReference type="InterPro" id="IPR043129">
    <property type="entry name" value="ATPase_NBD"/>
</dbReference>
<dbReference type="Gene3D" id="3.30.420.40">
    <property type="match status" value="2"/>
</dbReference>
<dbReference type="SUPFAM" id="SSF53067">
    <property type="entry name" value="Actin-like ATPase domain"/>
    <property type="match status" value="2"/>
</dbReference>
<organism evidence="3 4">
    <name type="scientific">Lacrimispora amygdalina</name>
    <dbReference type="NCBI Taxonomy" id="253257"/>
    <lineage>
        <taxon>Bacteria</taxon>
        <taxon>Bacillati</taxon>
        <taxon>Bacillota</taxon>
        <taxon>Clostridia</taxon>
        <taxon>Lachnospirales</taxon>
        <taxon>Lachnospiraceae</taxon>
        <taxon>Lacrimispora</taxon>
    </lineage>
</organism>
<protein>
    <submittedName>
        <fullName evidence="3">Plasmid segregation actin-type ATPase ParM</fullName>
    </submittedName>
</protein>
<accession>A0A3E2N6K5</accession>
<dbReference type="Pfam" id="PF21522">
    <property type="entry name" value="MreB-like_C"/>
    <property type="match status" value="1"/>
</dbReference>